<feature type="transmembrane region" description="Helical" evidence="1">
    <location>
        <begin position="202"/>
        <end position="221"/>
    </location>
</feature>
<protein>
    <recommendedName>
        <fullName evidence="4">Tryptophan-rich sensory protein</fullName>
    </recommendedName>
</protein>
<organism evidence="2 3">
    <name type="scientific">Methanosuratincola subterraneus</name>
    <dbReference type="NCBI Taxonomy" id="2593994"/>
    <lineage>
        <taxon>Archaea</taxon>
        <taxon>Thermoproteota</taxon>
        <taxon>Methanosuratincolia</taxon>
        <taxon>Candidatus Methanomethylicales</taxon>
        <taxon>Candidatus Methanomethylicaceae</taxon>
        <taxon>Candidatus Methanosuratincola (ex Vanwonterghem et al. 2016)</taxon>
    </lineage>
</organism>
<evidence type="ECO:0000256" key="1">
    <source>
        <dbReference type="SAM" id="Phobius"/>
    </source>
</evidence>
<dbReference type="InterPro" id="IPR038330">
    <property type="entry name" value="TspO/MBR-related_sf"/>
</dbReference>
<feature type="transmembrane region" description="Helical" evidence="1">
    <location>
        <begin position="7"/>
        <end position="29"/>
    </location>
</feature>
<feature type="transmembrane region" description="Helical" evidence="1">
    <location>
        <begin position="180"/>
        <end position="197"/>
    </location>
</feature>
<feature type="transmembrane region" description="Helical" evidence="1">
    <location>
        <begin position="106"/>
        <end position="127"/>
    </location>
</feature>
<sequence length="259" mass="28296">MNSYLLRILNLVGFVLTVSVNALASAYALNGRTTAQVSDLYPTVVTPAGITFSIWGIIYLMLGIFVIAPFFMRQTSVDFVGKIGPLFALSCLFNIAWLLLWHYDYIAYSVFAMLALFLTLLAIYIVVGVGRLKPQFRERFVFQVPFSLYLGWITVAFVVNIAAALVYLGWDGLGLSEIQWGIVAVGLTTAIALVSVFSKRDVVYVLVILWALLGISLKPGVTPDISNAVTIGGVVLVVALAFVLLFSRIRSSKNALKAV</sequence>
<gene>
    <name evidence="2" type="ORF">Metus_1477</name>
</gene>
<reference evidence="2 3" key="1">
    <citation type="submission" date="2018-12" db="EMBL/GenBank/DDBJ databases">
        <title>The complete genome of the methanogenic archaea of the candidate phylum Verstraetearchaeota, obtained from the metagenome of underground thermal water.</title>
        <authorList>
            <person name="Kadnikov V.V."/>
            <person name="Mardanov A.V."/>
            <person name="Beletsky A.V."/>
            <person name="Karnachuk O.V."/>
            <person name="Ravin N.V."/>
        </authorList>
    </citation>
    <scope>NUCLEOTIDE SEQUENCE [LARGE SCALE GENOMIC DNA]</scope>
    <source>
        <strain evidence="2">Ch88</strain>
    </source>
</reference>
<keyword evidence="1" id="KW-0472">Membrane</keyword>
<proteinExistence type="predicted"/>
<dbReference type="Proteomes" id="UP000288215">
    <property type="component" value="Unassembled WGS sequence"/>
</dbReference>
<name>A0A3S3RC53_METS7</name>
<feature type="transmembrane region" description="Helical" evidence="1">
    <location>
        <begin position="49"/>
        <end position="71"/>
    </location>
</feature>
<dbReference type="EMBL" id="RXGA01000003">
    <property type="protein sequence ID" value="RWX73503.1"/>
    <property type="molecule type" value="Genomic_DNA"/>
</dbReference>
<evidence type="ECO:0008006" key="4">
    <source>
        <dbReference type="Google" id="ProtNLM"/>
    </source>
</evidence>
<dbReference type="PANTHER" id="PTHR33802:SF1">
    <property type="entry name" value="XK-RELATED PROTEIN"/>
    <property type="match status" value="1"/>
</dbReference>
<feature type="transmembrane region" description="Helical" evidence="1">
    <location>
        <begin position="227"/>
        <end position="247"/>
    </location>
</feature>
<evidence type="ECO:0000313" key="2">
    <source>
        <dbReference type="EMBL" id="RWX73503.1"/>
    </source>
</evidence>
<keyword evidence="1" id="KW-0812">Transmembrane</keyword>
<keyword evidence="1" id="KW-1133">Transmembrane helix</keyword>
<evidence type="ECO:0000313" key="3">
    <source>
        <dbReference type="Proteomes" id="UP000288215"/>
    </source>
</evidence>
<dbReference type="PANTHER" id="PTHR33802">
    <property type="entry name" value="SI:CH211-161H7.5-RELATED"/>
    <property type="match status" value="1"/>
</dbReference>
<dbReference type="AlphaFoldDB" id="A0A3S3RC53"/>
<feature type="transmembrane region" description="Helical" evidence="1">
    <location>
        <begin position="83"/>
        <end position="100"/>
    </location>
</feature>
<comment type="caution">
    <text evidence="2">The sequence shown here is derived from an EMBL/GenBank/DDBJ whole genome shotgun (WGS) entry which is preliminary data.</text>
</comment>
<feature type="transmembrane region" description="Helical" evidence="1">
    <location>
        <begin position="148"/>
        <end position="168"/>
    </location>
</feature>
<accession>A0A3S3RC53</accession>
<dbReference type="Gene3D" id="1.20.1260.100">
    <property type="entry name" value="TspO/MBR protein"/>
    <property type="match status" value="1"/>
</dbReference>